<reference evidence="2" key="1">
    <citation type="submission" date="2022-11" db="UniProtKB">
        <authorList>
            <consortium name="WormBaseParasite"/>
        </authorList>
    </citation>
    <scope>IDENTIFICATION</scope>
</reference>
<sequence length="170" mass="18865">MSAVCLVIRRILISSENEKIEVPNIVIKESKVLTEMIASTENKDDPIPLPKISTATIKRIVAFCEKFEGAPEYVIPNGYISDPSPWLEALGDCEGDILVQLLEAANFLNMPRLIDAGLLIAKSFMDGQSIESIRGILNLPADLSPEEEQEIADKYVWNIIDTRDDNDSSM</sequence>
<dbReference type="WBParaSite" id="PS1159_v2.g23526.t1">
    <property type="protein sequence ID" value="PS1159_v2.g23526.t1"/>
    <property type="gene ID" value="PS1159_v2.g23526"/>
</dbReference>
<accession>A0AC35G3L4</accession>
<dbReference type="Proteomes" id="UP000887580">
    <property type="component" value="Unplaced"/>
</dbReference>
<name>A0AC35G3L4_9BILA</name>
<evidence type="ECO:0000313" key="1">
    <source>
        <dbReference type="Proteomes" id="UP000887580"/>
    </source>
</evidence>
<protein>
    <submittedName>
        <fullName evidence="2">E3 ubiquitin ligase complex SCF subunit</fullName>
    </submittedName>
</protein>
<proteinExistence type="predicted"/>
<evidence type="ECO:0000313" key="2">
    <source>
        <dbReference type="WBParaSite" id="PS1159_v2.g23526.t1"/>
    </source>
</evidence>
<organism evidence="1 2">
    <name type="scientific">Panagrolaimus sp. PS1159</name>
    <dbReference type="NCBI Taxonomy" id="55785"/>
    <lineage>
        <taxon>Eukaryota</taxon>
        <taxon>Metazoa</taxon>
        <taxon>Ecdysozoa</taxon>
        <taxon>Nematoda</taxon>
        <taxon>Chromadorea</taxon>
        <taxon>Rhabditida</taxon>
        <taxon>Tylenchina</taxon>
        <taxon>Panagrolaimomorpha</taxon>
        <taxon>Panagrolaimoidea</taxon>
        <taxon>Panagrolaimidae</taxon>
        <taxon>Panagrolaimus</taxon>
    </lineage>
</organism>